<evidence type="ECO:0000256" key="1">
    <source>
        <dbReference type="SAM" id="Phobius"/>
    </source>
</evidence>
<organism evidence="3 4">
    <name type="scientific">Coptis chinensis</name>
    <dbReference type="NCBI Taxonomy" id="261450"/>
    <lineage>
        <taxon>Eukaryota</taxon>
        <taxon>Viridiplantae</taxon>
        <taxon>Streptophyta</taxon>
        <taxon>Embryophyta</taxon>
        <taxon>Tracheophyta</taxon>
        <taxon>Spermatophyta</taxon>
        <taxon>Magnoliopsida</taxon>
        <taxon>Ranunculales</taxon>
        <taxon>Ranunculaceae</taxon>
        <taxon>Coptidoideae</taxon>
        <taxon>Coptis</taxon>
    </lineage>
</organism>
<keyword evidence="1" id="KW-0472">Membrane</keyword>
<dbReference type="PROSITE" id="PS51388">
    <property type="entry name" value="GED"/>
    <property type="match status" value="1"/>
</dbReference>
<dbReference type="Pfam" id="PF02212">
    <property type="entry name" value="GED"/>
    <property type="match status" value="1"/>
</dbReference>
<dbReference type="GO" id="GO:0016020">
    <property type="term" value="C:membrane"/>
    <property type="evidence" value="ECO:0007669"/>
    <property type="project" value="TreeGrafter"/>
</dbReference>
<dbReference type="GO" id="GO:0005874">
    <property type="term" value="C:microtubule"/>
    <property type="evidence" value="ECO:0007669"/>
    <property type="project" value="TreeGrafter"/>
</dbReference>
<gene>
    <name evidence="3" type="ORF">IFM89_010935</name>
</gene>
<dbReference type="GO" id="GO:0005525">
    <property type="term" value="F:GTP binding"/>
    <property type="evidence" value="ECO:0007669"/>
    <property type="project" value="InterPro"/>
</dbReference>
<dbReference type="OrthoDB" id="1933528at2759"/>
<accession>A0A835M5Q0</accession>
<dbReference type="PANTHER" id="PTHR11566:SF80">
    <property type="entry name" value="PHRAGMOPLASTIN DRP1C"/>
    <property type="match status" value="1"/>
</dbReference>
<dbReference type="GO" id="GO:0008017">
    <property type="term" value="F:microtubule binding"/>
    <property type="evidence" value="ECO:0007669"/>
    <property type="project" value="TreeGrafter"/>
</dbReference>
<dbReference type="InterPro" id="IPR003130">
    <property type="entry name" value="GED"/>
</dbReference>
<dbReference type="AlphaFoldDB" id="A0A835M5Q0"/>
<keyword evidence="1" id="KW-0812">Transmembrane</keyword>
<proteinExistence type="predicted"/>
<dbReference type="Proteomes" id="UP000631114">
    <property type="component" value="Unassembled WGS sequence"/>
</dbReference>
<dbReference type="InterPro" id="IPR022812">
    <property type="entry name" value="Dynamin"/>
</dbReference>
<evidence type="ECO:0000313" key="3">
    <source>
        <dbReference type="EMBL" id="KAF9620200.1"/>
    </source>
</evidence>
<keyword evidence="4" id="KW-1185">Reference proteome</keyword>
<dbReference type="InterPro" id="IPR020850">
    <property type="entry name" value="GED_dom"/>
</dbReference>
<comment type="caution">
    <text evidence="3">The sequence shown here is derived from an EMBL/GenBank/DDBJ whole genome shotgun (WGS) entry which is preliminary data.</text>
</comment>
<feature type="domain" description="GED" evidence="2">
    <location>
        <begin position="162"/>
        <end position="236"/>
    </location>
</feature>
<dbReference type="SUPFAM" id="SSF52540">
    <property type="entry name" value="P-loop containing nucleoside triphosphate hydrolases"/>
    <property type="match status" value="1"/>
</dbReference>
<dbReference type="SMART" id="SM00302">
    <property type="entry name" value="GED"/>
    <property type="match status" value="1"/>
</dbReference>
<evidence type="ECO:0000259" key="2">
    <source>
        <dbReference type="PROSITE" id="PS51388"/>
    </source>
</evidence>
<dbReference type="InterPro" id="IPR027417">
    <property type="entry name" value="P-loop_NTPase"/>
</dbReference>
<dbReference type="PANTHER" id="PTHR11566">
    <property type="entry name" value="DYNAMIN"/>
    <property type="match status" value="1"/>
</dbReference>
<reference evidence="3 4" key="1">
    <citation type="submission" date="2020-10" db="EMBL/GenBank/DDBJ databases">
        <title>The Coptis chinensis genome and diversification of protoberbering-type alkaloids.</title>
        <authorList>
            <person name="Wang B."/>
            <person name="Shu S."/>
            <person name="Song C."/>
            <person name="Liu Y."/>
        </authorList>
    </citation>
    <scope>NUCLEOTIDE SEQUENCE [LARGE SCALE GENOMIC DNA]</scope>
    <source>
        <strain evidence="3">HL-2020</strain>
        <tissue evidence="3">Leaf</tissue>
    </source>
</reference>
<keyword evidence="1" id="KW-1133">Transmembrane helix</keyword>
<feature type="non-terminal residue" evidence="3">
    <location>
        <position position="1"/>
    </location>
</feature>
<name>A0A835M5Q0_9MAGN</name>
<protein>
    <recommendedName>
        <fullName evidence="2">GED domain-containing protein</fullName>
    </recommendedName>
</protein>
<dbReference type="GO" id="GO:0003924">
    <property type="term" value="F:GTPase activity"/>
    <property type="evidence" value="ECO:0007669"/>
    <property type="project" value="InterPro"/>
</dbReference>
<dbReference type="GO" id="GO:0005737">
    <property type="term" value="C:cytoplasm"/>
    <property type="evidence" value="ECO:0007669"/>
    <property type="project" value="TreeGrafter"/>
</dbReference>
<sequence>HLPSSLNNLRCLYYYYQSIILFLFSVVNLTLIDLPGMTKVAIEGQPDSIVEDIDNMVRSYVEKVRIPCYSWYLYSNFQSAYHLVFILYQELKRFPSLQADIAAAAGESLENFREDSRKTVLRLVEMESSYLTVDFFRKLPLDPEKGSNPSAPNMDRYADSHYRRIGSNVSAYVGMVCDTLRNTIPKAVVYCQVREAKRALLNYFYSQVGRRELLKDDILIESCILFSEEAAIRNVR</sequence>
<feature type="transmembrane region" description="Helical" evidence="1">
    <location>
        <begin position="12"/>
        <end position="32"/>
    </location>
</feature>
<evidence type="ECO:0000313" key="4">
    <source>
        <dbReference type="Proteomes" id="UP000631114"/>
    </source>
</evidence>
<dbReference type="Gene3D" id="1.20.120.1240">
    <property type="entry name" value="Dynamin, middle domain"/>
    <property type="match status" value="1"/>
</dbReference>
<dbReference type="EMBL" id="JADFTS010000002">
    <property type="protein sequence ID" value="KAF9620200.1"/>
    <property type="molecule type" value="Genomic_DNA"/>
</dbReference>